<dbReference type="GO" id="GO:0090433">
    <property type="term" value="F:palmitoyl-CoA ligase activity"/>
    <property type="evidence" value="ECO:0007669"/>
    <property type="project" value="TreeGrafter"/>
</dbReference>
<dbReference type="InParanoid" id="A0A7M7KHH7"/>
<keyword evidence="10" id="KW-1185">Reference proteome</keyword>
<reference evidence="9" key="1">
    <citation type="submission" date="2021-01" db="UniProtKB">
        <authorList>
            <consortium name="EnsemblMetazoa"/>
        </authorList>
    </citation>
    <scope>IDENTIFICATION</scope>
</reference>
<dbReference type="GO" id="GO:0035336">
    <property type="term" value="P:long-chain fatty-acyl-CoA metabolic process"/>
    <property type="evidence" value="ECO:0007669"/>
    <property type="project" value="TreeGrafter"/>
</dbReference>
<dbReference type="InterPro" id="IPR000873">
    <property type="entry name" value="AMP-dep_synth/lig_dom"/>
</dbReference>
<dbReference type="KEGG" id="vde:111252255"/>
<dbReference type="GO" id="GO:0030182">
    <property type="term" value="P:neuron differentiation"/>
    <property type="evidence" value="ECO:0007669"/>
    <property type="project" value="TreeGrafter"/>
</dbReference>
<keyword evidence="4" id="KW-0276">Fatty acid metabolism</keyword>
<evidence type="ECO:0000256" key="3">
    <source>
        <dbReference type="ARBA" id="ARBA00022741"/>
    </source>
</evidence>
<dbReference type="InterPro" id="IPR042099">
    <property type="entry name" value="ANL_N_sf"/>
</dbReference>
<dbReference type="PANTHER" id="PTHR43272:SF83">
    <property type="entry name" value="ACYL-COA SYNTHETASE LONG-CHAIN, ISOFORM J"/>
    <property type="match status" value="1"/>
</dbReference>
<evidence type="ECO:0000256" key="2">
    <source>
        <dbReference type="ARBA" id="ARBA00022598"/>
    </source>
</evidence>
<dbReference type="RefSeq" id="XP_022665537.1">
    <property type="nucleotide sequence ID" value="XM_022809802.1"/>
</dbReference>
<comment type="similarity">
    <text evidence="1">Belongs to the ATP-dependent AMP-binding enzyme family.</text>
</comment>
<sequence length="716" mass="80148">MDAKRKESRLTDAIAHTALGYFRFKNAFRKPLESDDKPVSYAERVNVSMYSPYVKSGYLKALRFDKKNERPFDKLDKSLSMAQVFKEAVAMYGTKPCLGVRDIIETQEEVQSDGKVFKKVRLSQYNFLTYNNVDAQVDLYGKGLRAIGVKPRENVILFADTRWEWMAMAQALLRQNMPIVTLYSMLSENGIHHGIQETEATVMITSRELLDKFHKSLATLLQLQHIIYMEKEIAPKPTPMKGKTLLSLSELERIAKGAKGEFEEVPPTPDDTAILMYTSGSTGLPKAVILTHRNMLAAARGLCDVFEKLKVKQESDSYIAYLPLAHVFELNCEIIAILYGVRIGYSSPVTLTDSSTGLLAGTKGDCTLLQPTIMACVPLVLDRVKKSILEKAAAKGSTALRVLELAVEDSVRRFKAGQNSTVYDKDVFSEIRSVVGGRIRMIATGSAPLSPETQDFIRAALGCYLIQGYGLTETCAAATCMELNDKSTGSVGAPVNGALVRLEDWTEGKYLVTCNQGEIVVGGEMVAAGYYKNSQLTKECFFEEDGVRWFRTGDIGEVTNLGTFKIIDRKKDLVKLKNGEYIPLGKIETEMKTNHFVEQVCVCADSFQDYIVALVQVNEKNLKALACSVGVDPTKDNKELCKDPAIVQYLLVNFEAQLRRRRFKTVEIPKKLTLCAEEWTPDSGLVTAAFKLRRKQIQEHYQKEIDRMYENSSYSK</sequence>
<evidence type="ECO:0000256" key="1">
    <source>
        <dbReference type="ARBA" id="ARBA00006432"/>
    </source>
</evidence>
<dbReference type="SUPFAM" id="SSF56801">
    <property type="entry name" value="Acetyl-CoA synthetase-like"/>
    <property type="match status" value="1"/>
</dbReference>
<evidence type="ECO:0000313" key="9">
    <source>
        <dbReference type="EnsemblMetazoa" id="XP_022665537"/>
    </source>
</evidence>
<evidence type="ECO:0000256" key="5">
    <source>
        <dbReference type="ARBA" id="ARBA00022840"/>
    </source>
</evidence>
<dbReference type="GO" id="GO:0005886">
    <property type="term" value="C:plasma membrane"/>
    <property type="evidence" value="ECO:0007669"/>
    <property type="project" value="TreeGrafter"/>
</dbReference>
<dbReference type="PANTHER" id="PTHR43272">
    <property type="entry name" value="LONG-CHAIN-FATTY-ACID--COA LIGASE"/>
    <property type="match status" value="1"/>
</dbReference>
<dbReference type="InterPro" id="IPR020845">
    <property type="entry name" value="AMP-binding_CS"/>
</dbReference>
<keyword evidence="4" id="KW-0443">Lipid metabolism</keyword>
<dbReference type="Gene3D" id="3.40.50.12780">
    <property type="entry name" value="N-terminal domain of ligase-like"/>
    <property type="match status" value="1"/>
</dbReference>
<dbReference type="EnsemblMetazoa" id="XM_022809801">
    <property type="protein sequence ID" value="XP_022665536"/>
    <property type="gene ID" value="LOC111252255"/>
</dbReference>
<dbReference type="AlphaFoldDB" id="A0A7M7KHH7"/>
<dbReference type="GO" id="GO:0005783">
    <property type="term" value="C:endoplasmic reticulum"/>
    <property type="evidence" value="ECO:0007669"/>
    <property type="project" value="TreeGrafter"/>
</dbReference>
<keyword evidence="2" id="KW-0436">Ligase</keyword>
<evidence type="ECO:0000256" key="4">
    <source>
        <dbReference type="ARBA" id="ARBA00022832"/>
    </source>
</evidence>
<dbReference type="GeneID" id="111252255"/>
<dbReference type="GO" id="GO:0005811">
    <property type="term" value="C:lipid droplet"/>
    <property type="evidence" value="ECO:0007669"/>
    <property type="project" value="TreeGrafter"/>
</dbReference>
<dbReference type="RefSeq" id="XP_022665536.1">
    <property type="nucleotide sequence ID" value="XM_022809801.1"/>
</dbReference>
<organism evidence="9 10">
    <name type="scientific">Varroa destructor</name>
    <name type="common">Honeybee mite</name>
    <dbReference type="NCBI Taxonomy" id="109461"/>
    <lineage>
        <taxon>Eukaryota</taxon>
        <taxon>Metazoa</taxon>
        <taxon>Ecdysozoa</taxon>
        <taxon>Arthropoda</taxon>
        <taxon>Chelicerata</taxon>
        <taxon>Arachnida</taxon>
        <taxon>Acari</taxon>
        <taxon>Parasitiformes</taxon>
        <taxon>Mesostigmata</taxon>
        <taxon>Gamasina</taxon>
        <taxon>Dermanyssoidea</taxon>
        <taxon>Varroidae</taxon>
        <taxon>Varroa</taxon>
    </lineage>
</organism>
<dbReference type="GO" id="GO:0005524">
    <property type="term" value="F:ATP binding"/>
    <property type="evidence" value="ECO:0007669"/>
    <property type="project" value="UniProtKB-KW"/>
</dbReference>
<evidence type="ECO:0000313" key="10">
    <source>
        <dbReference type="Proteomes" id="UP000594260"/>
    </source>
</evidence>
<evidence type="ECO:0000256" key="6">
    <source>
        <dbReference type="ARBA" id="ARBA00026121"/>
    </source>
</evidence>
<feature type="domain" description="AMP-dependent synthetase/ligase" evidence="8">
    <location>
        <begin position="123"/>
        <end position="531"/>
    </location>
</feature>
<comment type="catalytic activity">
    <reaction evidence="7">
        <text>a long-chain fatty acid + ATP + CoA = a long-chain fatty acyl-CoA + AMP + diphosphate</text>
        <dbReference type="Rhea" id="RHEA:15421"/>
        <dbReference type="ChEBI" id="CHEBI:30616"/>
        <dbReference type="ChEBI" id="CHEBI:33019"/>
        <dbReference type="ChEBI" id="CHEBI:57287"/>
        <dbReference type="ChEBI" id="CHEBI:57560"/>
        <dbReference type="ChEBI" id="CHEBI:83139"/>
        <dbReference type="ChEBI" id="CHEBI:456215"/>
        <dbReference type="EC" id="6.2.1.3"/>
    </reaction>
</comment>
<evidence type="ECO:0000259" key="8">
    <source>
        <dbReference type="Pfam" id="PF00501"/>
    </source>
</evidence>
<dbReference type="Proteomes" id="UP000594260">
    <property type="component" value="Unplaced"/>
</dbReference>
<keyword evidence="5" id="KW-0067">ATP-binding</keyword>
<dbReference type="EnsemblMetazoa" id="XM_022809802">
    <property type="protein sequence ID" value="XP_022665537"/>
    <property type="gene ID" value="LOC111252255"/>
</dbReference>
<dbReference type="EC" id="6.2.1.3" evidence="6"/>
<keyword evidence="3" id="KW-0547">Nucleotide-binding</keyword>
<accession>A0A7M7KHH7</accession>
<name>A0A7M7KHH7_VARDE</name>
<evidence type="ECO:0000256" key="7">
    <source>
        <dbReference type="ARBA" id="ARBA00036813"/>
    </source>
</evidence>
<proteinExistence type="inferred from homology"/>
<dbReference type="Pfam" id="PF00501">
    <property type="entry name" value="AMP-binding"/>
    <property type="match status" value="1"/>
</dbReference>
<dbReference type="OrthoDB" id="6495156at2759"/>
<dbReference type="PROSITE" id="PS00455">
    <property type="entry name" value="AMP_BINDING"/>
    <property type="match status" value="1"/>
</dbReference>
<protein>
    <recommendedName>
        <fullName evidence="6">long-chain-fatty-acid--CoA ligase</fullName>
        <ecNumber evidence="6">6.2.1.3</ecNumber>
    </recommendedName>
</protein>